<dbReference type="FunFam" id="3.40.50.620:FF:000021">
    <property type="entry name" value="Riboflavin biosynthesis protein"/>
    <property type="match status" value="1"/>
</dbReference>
<dbReference type="InterPro" id="IPR023465">
    <property type="entry name" value="Riboflavin_kinase_dom_sf"/>
</dbReference>
<evidence type="ECO:0000256" key="10">
    <source>
        <dbReference type="ARBA" id="ARBA00022840"/>
    </source>
</evidence>
<keyword evidence="11" id="KW-0511">Multifunctional enzyme</keyword>
<keyword evidence="4 14" id="KW-0288">FMN</keyword>
<dbReference type="NCBIfam" id="TIGR00083">
    <property type="entry name" value="ribF"/>
    <property type="match status" value="1"/>
</dbReference>
<dbReference type="SUPFAM" id="SSF52374">
    <property type="entry name" value="Nucleotidylyl transferase"/>
    <property type="match status" value="1"/>
</dbReference>
<dbReference type="UniPathway" id="UPA00276">
    <property type="reaction ID" value="UER00406"/>
</dbReference>
<dbReference type="CDD" id="cd02064">
    <property type="entry name" value="FAD_synthetase_N"/>
    <property type="match status" value="1"/>
</dbReference>
<dbReference type="PANTHER" id="PTHR22749:SF6">
    <property type="entry name" value="RIBOFLAVIN KINASE"/>
    <property type="match status" value="1"/>
</dbReference>
<sequence length="314" mass="35972">METIYLSHPPKIANKMQAQKVMAFGYFDGVHIGHQKVILTAKELAGQKGIKSAVMTFHPHPSVILRKEQAIQHMLTPLHEKIEAIEKLGIDELYIVDFSEEFSQLLPQEFVDEYIINLNVKHVVAGFDFTYGKMGKGTMETIPFHSRGQFTQTVIDKVHLQSEKISSSYIRKLLENGQVNEIPNLLGRFYNIRGKIVHGEKRGSTIGFPTANIGLVEPYHLPKTGVYAVELNVLGEYYKGVCNIGYKPTFHQKLTEKSIEVHLFDFDQNIYGESVELIFHNRIRDEQKFNGIQELVTRIHEDVKEAKEFFKVKL</sequence>
<dbReference type="EMBL" id="JAAIWM010000001">
    <property type="protein sequence ID" value="NEY70188.1"/>
    <property type="molecule type" value="Genomic_DNA"/>
</dbReference>
<dbReference type="InterPro" id="IPR014729">
    <property type="entry name" value="Rossmann-like_a/b/a_fold"/>
</dbReference>
<evidence type="ECO:0000256" key="11">
    <source>
        <dbReference type="ARBA" id="ARBA00023268"/>
    </source>
</evidence>
<organism evidence="16 17">
    <name type="scientific">Bacillus mesophilus</name>
    <dbReference type="NCBI Taxonomy" id="1808955"/>
    <lineage>
        <taxon>Bacteria</taxon>
        <taxon>Bacillati</taxon>
        <taxon>Bacillota</taxon>
        <taxon>Bacilli</taxon>
        <taxon>Bacillales</taxon>
        <taxon>Bacillaceae</taxon>
        <taxon>Bacillus</taxon>
    </lineage>
</organism>
<dbReference type="Pfam" id="PF06574">
    <property type="entry name" value="FAD_syn"/>
    <property type="match status" value="1"/>
</dbReference>
<dbReference type="EC" id="2.7.1.26" evidence="14"/>
<evidence type="ECO:0000256" key="5">
    <source>
        <dbReference type="ARBA" id="ARBA00022679"/>
    </source>
</evidence>
<dbReference type="NCBIfam" id="NF004161">
    <property type="entry name" value="PRK05627.1-4"/>
    <property type="match status" value="1"/>
</dbReference>
<dbReference type="NCBIfam" id="NF004162">
    <property type="entry name" value="PRK05627.1-5"/>
    <property type="match status" value="1"/>
</dbReference>
<keyword evidence="3 14" id="KW-0285">Flavoprotein</keyword>
<dbReference type="PANTHER" id="PTHR22749">
    <property type="entry name" value="RIBOFLAVIN KINASE/FMN ADENYLYLTRANSFERASE"/>
    <property type="match status" value="1"/>
</dbReference>
<evidence type="ECO:0000256" key="8">
    <source>
        <dbReference type="ARBA" id="ARBA00022777"/>
    </source>
</evidence>
<evidence type="ECO:0000256" key="2">
    <source>
        <dbReference type="ARBA" id="ARBA00005201"/>
    </source>
</evidence>
<dbReference type="GO" id="GO:0009231">
    <property type="term" value="P:riboflavin biosynthetic process"/>
    <property type="evidence" value="ECO:0007669"/>
    <property type="project" value="InterPro"/>
</dbReference>
<comment type="similarity">
    <text evidence="14">Belongs to the ribF family.</text>
</comment>
<proteinExistence type="inferred from homology"/>
<dbReference type="UniPathway" id="UPA00277">
    <property type="reaction ID" value="UER00407"/>
</dbReference>
<dbReference type="GO" id="GO:0003919">
    <property type="term" value="F:FMN adenylyltransferase activity"/>
    <property type="evidence" value="ECO:0007669"/>
    <property type="project" value="UniProtKB-UniRule"/>
</dbReference>
<comment type="caution">
    <text evidence="16">The sequence shown here is derived from an EMBL/GenBank/DDBJ whole genome shotgun (WGS) entry which is preliminary data.</text>
</comment>
<dbReference type="PIRSF" id="PIRSF004491">
    <property type="entry name" value="FAD_Synth"/>
    <property type="match status" value="1"/>
</dbReference>
<keyword evidence="9 14" id="KW-0274">FAD</keyword>
<dbReference type="GO" id="GO:0008531">
    <property type="term" value="F:riboflavin kinase activity"/>
    <property type="evidence" value="ECO:0007669"/>
    <property type="project" value="UniProtKB-UniRule"/>
</dbReference>
<comment type="catalytic activity">
    <reaction evidence="13 14">
        <text>FMN + ATP + H(+) = FAD + diphosphate</text>
        <dbReference type="Rhea" id="RHEA:17237"/>
        <dbReference type="ChEBI" id="CHEBI:15378"/>
        <dbReference type="ChEBI" id="CHEBI:30616"/>
        <dbReference type="ChEBI" id="CHEBI:33019"/>
        <dbReference type="ChEBI" id="CHEBI:57692"/>
        <dbReference type="ChEBI" id="CHEBI:58210"/>
        <dbReference type="EC" id="2.7.7.2"/>
    </reaction>
</comment>
<evidence type="ECO:0000256" key="9">
    <source>
        <dbReference type="ARBA" id="ARBA00022827"/>
    </source>
</evidence>
<keyword evidence="5 14" id="KW-0808">Transferase</keyword>
<dbReference type="FunFam" id="2.40.30.30:FF:000004">
    <property type="entry name" value="Riboflavin biosynthesis protein"/>
    <property type="match status" value="1"/>
</dbReference>
<dbReference type="InterPro" id="IPR004821">
    <property type="entry name" value="Cyt_trans-like"/>
</dbReference>
<evidence type="ECO:0000256" key="3">
    <source>
        <dbReference type="ARBA" id="ARBA00022630"/>
    </source>
</evidence>
<evidence type="ECO:0000256" key="14">
    <source>
        <dbReference type="PIRNR" id="PIRNR004491"/>
    </source>
</evidence>
<dbReference type="InterPro" id="IPR015865">
    <property type="entry name" value="Riboflavin_kinase_bac/euk"/>
</dbReference>
<gene>
    <name evidence="16" type="primary">ribF</name>
    <name evidence="16" type="ORF">G4D63_00415</name>
</gene>
<dbReference type="AlphaFoldDB" id="A0A6M0Q4S5"/>
<dbReference type="NCBIfam" id="NF004160">
    <property type="entry name" value="PRK05627.1-3"/>
    <property type="match status" value="1"/>
</dbReference>
<dbReference type="Pfam" id="PF01687">
    <property type="entry name" value="Flavokinase"/>
    <property type="match status" value="1"/>
</dbReference>
<dbReference type="Proteomes" id="UP000481043">
    <property type="component" value="Unassembled WGS sequence"/>
</dbReference>
<dbReference type="GO" id="GO:0005524">
    <property type="term" value="F:ATP binding"/>
    <property type="evidence" value="ECO:0007669"/>
    <property type="project" value="UniProtKB-UniRule"/>
</dbReference>
<dbReference type="InterPro" id="IPR015864">
    <property type="entry name" value="FAD_synthase"/>
</dbReference>
<name>A0A6M0Q4S5_9BACI</name>
<dbReference type="Gene3D" id="2.40.30.30">
    <property type="entry name" value="Riboflavin kinase-like"/>
    <property type="match status" value="1"/>
</dbReference>
<dbReference type="EC" id="2.7.7.2" evidence="14"/>
<keyword evidence="17" id="KW-1185">Reference proteome</keyword>
<keyword evidence="8 14" id="KW-0418">Kinase</keyword>
<dbReference type="GO" id="GO:0009398">
    <property type="term" value="P:FMN biosynthetic process"/>
    <property type="evidence" value="ECO:0007669"/>
    <property type="project" value="UniProtKB-UniRule"/>
</dbReference>
<evidence type="ECO:0000256" key="6">
    <source>
        <dbReference type="ARBA" id="ARBA00022695"/>
    </source>
</evidence>
<keyword evidence="10 14" id="KW-0067">ATP-binding</keyword>
<feature type="domain" description="Riboflavin kinase" evidence="15">
    <location>
        <begin position="185"/>
        <end position="311"/>
    </location>
</feature>
<protein>
    <recommendedName>
        <fullName evidence="14">Riboflavin biosynthesis protein</fullName>
    </recommendedName>
    <domain>
        <recommendedName>
            <fullName evidence="14">Riboflavin kinase</fullName>
            <ecNumber evidence="14">2.7.1.26</ecNumber>
        </recommendedName>
        <alternativeName>
            <fullName evidence="14">Flavokinase</fullName>
        </alternativeName>
    </domain>
    <domain>
        <recommendedName>
            <fullName evidence="14">FMN adenylyltransferase</fullName>
            <ecNumber evidence="14">2.7.7.2</ecNumber>
        </recommendedName>
        <alternativeName>
            <fullName evidence="14">FAD pyrophosphorylase</fullName>
        </alternativeName>
        <alternativeName>
            <fullName evidence="14">FAD synthase</fullName>
        </alternativeName>
    </domain>
</protein>
<keyword evidence="7 14" id="KW-0547">Nucleotide-binding</keyword>
<dbReference type="Gene3D" id="3.40.50.620">
    <property type="entry name" value="HUPs"/>
    <property type="match status" value="1"/>
</dbReference>
<dbReference type="GO" id="GO:0006747">
    <property type="term" value="P:FAD biosynthetic process"/>
    <property type="evidence" value="ECO:0007669"/>
    <property type="project" value="UniProtKB-UniRule"/>
</dbReference>
<dbReference type="SUPFAM" id="SSF82114">
    <property type="entry name" value="Riboflavin kinase-like"/>
    <property type="match status" value="1"/>
</dbReference>
<reference evidence="16 17" key="1">
    <citation type="submission" date="2020-02" db="EMBL/GenBank/DDBJ databases">
        <title>Bacillus aquiflavi sp. nov., isolated from yellow water of strong flavor Chinese baijiu in Yibin region of China.</title>
        <authorList>
            <person name="Xie J."/>
        </authorList>
    </citation>
    <scope>NUCLEOTIDE SEQUENCE [LARGE SCALE GENOMIC DNA]</scope>
    <source>
        <strain evidence="16 17">SA4</strain>
    </source>
</reference>
<dbReference type="NCBIfam" id="TIGR00125">
    <property type="entry name" value="cyt_tran_rel"/>
    <property type="match status" value="1"/>
</dbReference>
<keyword evidence="6 14" id="KW-0548">Nucleotidyltransferase</keyword>
<comment type="pathway">
    <text evidence="1 14">Cofactor biosynthesis; FAD biosynthesis; FAD from FMN: step 1/1.</text>
</comment>
<evidence type="ECO:0000259" key="15">
    <source>
        <dbReference type="SMART" id="SM00904"/>
    </source>
</evidence>
<comment type="pathway">
    <text evidence="2 14">Cofactor biosynthesis; FMN biosynthesis; FMN from riboflavin (ATP route): step 1/1.</text>
</comment>
<evidence type="ECO:0000256" key="1">
    <source>
        <dbReference type="ARBA" id="ARBA00004726"/>
    </source>
</evidence>
<evidence type="ECO:0000313" key="17">
    <source>
        <dbReference type="Proteomes" id="UP000481043"/>
    </source>
</evidence>
<dbReference type="InterPro" id="IPR002606">
    <property type="entry name" value="Riboflavin_kinase_bac"/>
</dbReference>
<comment type="catalytic activity">
    <reaction evidence="12 14">
        <text>riboflavin + ATP = FMN + ADP + H(+)</text>
        <dbReference type="Rhea" id="RHEA:14357"/>
        <dbReference type="ChEBI" id="CHEBI:15378"/>
        <dbReference type="ChEBI" id="CHEBI:30616"/>
        <dbReference type="ChEBI" id="CHEBI:57986"/>
        <dbReference type="ChEBI" id="CHEBI:58210"/>
        <dbReference type="ChEBI" id="CHEBI:456216"/>
        <dbReference type="EC" id="2.7.1.26"/>
    </reaction>
</comment>
<evidence type="ECO:0000313" key="16">
    <source>
        <dbReference type="EMBL" id="NEY70188.1"/>
    </source>
</evidence>
<evidence type="ECO:0000256" key="7">
    <source>
        <dbReference type="ARBA" id="ARBA00022741"/>
    </source>
</evidence>
<dbReference type="InterPro" id="IPR023468">
    <property type="entry name" value="Riboflavin_kinase"/>
</dbReference>
<evidence type="ECO:0000256" key="13">
    <source>
        <dbReference type="ARBA" id="ARBA00049494"/>
    </source>
</evidence>
<dbReference type="SMART" id="SM00904">
    <property type="entry name" value="Flavokinase"/>
    <property type="match status" value="1"/>
</dbReference>
<evidence type="ECO:0000256" key="4">
    <source>
        <dbReference type="ARBA" id="ARBA00022643"/>
    </source>
</evidence>
<dbReference type="RefSeq" id="WP_163176587.1">
    <property type="nucleotide sequence ID" value="NZ_JAAIWM010000001.1"/>
</dbReference>
<evidence type="ECO:0000256" key="12">
    <source>
        <dbReference type="ARBA" id="ARBA00047880"/>
    </source>
</evidence>
<accession>A0A6M0Q4S5</accession>